<evidence type="ECO:0000256" key="7">
    <source>
        <dbReference type="SAM" id="Phobius"/>
    </source>
</evidence>
<proteinExistence type="inferred from homology"/>
<dbReference type="InterPro" id="IPR003370">
    <property type="entry name" value="Chromate_transpt"/>
</dbReference>
<dbReference type="GO" id="GO:0015109">
    <property type="term" value="F:chromate transmembrane transporter activity"/>
    <property type="evidence" value="ECO:0007669"/>
    <property type="project" value="InterPro"/>
</dbReference>
<gene>
    <name evidence="8" type="ORF">F4W09_12820</name>
</gene>
<evidence type="ECO:0000256" key="1">
    <source>
        <dbReference type="ARBA" id="ARBA00004651"/>
    </source>
</evidence>
<evidence type="ECO:0000256" key="6">
    <source>
        <dbReference type="ARBA" id="ARBA00023136"/>
    </source>
</evidence>
<protein>
    <submittedName>
        <fullName evidence="8">Chromate transporter</fullName>
    </submittedName>
</protein>
<evidence type="ECO:0000256" key="2">
    <source>
        <dbReference type="ARBA" id="ARBA00005262"/>
    </source>
</evidence>
<accession>A0A5N4WAK6</accession>
<dbReference type="RefSeq" id="WP_151505023.1">
    <property type="nucleotide sequence ID" value="NZ_VXLD01000009.1"/>
</dbReference>
<feature type="transmembrane region" description="Helical" evidence="7">
    <location>
        <begin position="120"/>
        <end position="140"/>
    </location>
</feature>
<name>A0A5N4WAK6_9GAMM</name>
<comment type="subcellular location">
    <subcellularLocation>
        <location evidence="1">Cell membrane</location>
        <topology evidence="1">Multi-pass membrane protein</topology>
    </subcellularLocation>
</comment>
<evidence type="ECO:0000313" key="9">
    <source>
        <dbReference type="Proteomes" id="UP000325788"/>
    </source>
</evidence>
<dbReference type="EMBL" id="VXLD01000009">
    <property type="protein sequence ID" value="KAB1853330.1"/>
    <property type="molecule type" value="Genomic_DNA"/>
</dbReference>
<evidence type="ECO:0000256" key="4">
    <source>
        <dbReference type="ARBA" id="ARBA00022692"/>
    </source>
</evidence>
<comment type="similarity">
    <text evidence="2">Belongs to the chromate ion transporter (CHR) (TC 2.A.51) family.</text>
</comment>
<dbReference type="GO" id="GO:0005886">
    <property type="term" value="C:plasma membrane"/>
    <property type="evidence" value="ECO:0007669"/>
    <property type="project" value="UniProtKB-SubCell"/>
</dbReference>
<feature type="transmembrane region" description="Helical" evidence="7">
    <location>
        <begin position="20"/>
        <end position="38"/>
    </location>
</feature>
<comment type="caution">
    <text evidence="8">The sequence shown here is derived from an EMBL/GenBank/DDBJ whole genome shotgun (WGS) entry which is preliminary data.</text>
</comment>
<dbReference type="Proteomes" id="UP000325788">
    <property type="component" value="Unassembled WGS sequence"/>
</dbReference>
<keyword evidence="6 7" id="KW-0472">Membrane</keyword>
<dbReference type="AlphaFoldDB" id="A0A5N4WAK6"/>
<dbReference type="PANTHER" id="PTHR43663:SF1">
    <property type="entry name" value="CHROMATE TRANSPORTER"/>
    <property type="match status" value="1"/>
</dbReference>
<feature type="transmembrane region" description="Helical" evidence="7">
    <location>
        <begin position="147"/>
        <end position="177"/>
    </location>
</feature>
<evidence type="ECO:0000256" key="3">
    <source>
        <dbReference type="ARBA" id="ARBA00022475"/>
    </source>
</evidence>
<sequence>MKTEIIPLEQEIHPNSQELFMGFMKLGLMGFGGVLPLAHRMIVDDRKWLTIEEFTHLLGVCQLLPGGNIINMSVAIGYQFQGVKGAVSAMVGLISAPTFIVIMLYELYAQFQSIPMVRHMIEGLAAAAAGLLFAMGLKMLRPIMRRYLTWLTIALTFIFMLVIKIPLLLTLLILVAINMSVLSLNKGAKNV</sequence>
<dbReference type="InterPro" id="IPR052518">
    <property type="entry name" value="CHR_Transporter"/>
</dbReference>
<keyword evidence="3" id="KW-1003">Cell membrane</keyword>
<reference evidence="8 9" key="1">
    <citation type="submission" date="2019-09" db="EMBL/GenBank/DDBJ databases">
        <title>Draft genome sequence of Acinetobacter tandoii W4-4-4 isolated from environmental water sample.</title>
        <authorList>
            <person name="Wee S.K."/>
            <person name="Yan B."/>
            <person name="Mustaffa S.B."/>
            <person name="Yap E.P.H."/>
        </authorList>
    </citation>
    <scope>NUCLEOTIDE SEQUENCE [LARGE SCALE GENOMIC DNA]</scope>
    <source>
        <strain evidence="8 9">W4-4-4</strain>
    </source>
</reference>
<dbReference type="PANTHER" id="PTHR43663">
    <property type="entry name" value="CHROMATE TRANSPORT PROTEIN-RELATED"/>
    <property type="match status" value="1"/>
</dbReference>
<feature type="transmembrane region" description="Helical" evidence="7">
    <location>
        <begin position="86"/>
        <end position="108"/>
    </location>
</feature>
<keyword evidence="5 7" id="KW-1133">Transmembrane helix</keyword>
<dbReference type="Pfam" id="PF02417">
    <property type="entry name" value="Chromate_transp"/>
    <property type="match status" value="1"/>
</dbReference>
<evidence type="ECO:0000256" key="5">
    <source>
        <dbReference type="ARBA" id="ARBA00022989"/>
    </source>
</evidence>
<keyword evidence="4 7" id="KW-0812">Transmembrane</keyword>
<evidence type="ECO:0000313" key="8">
    <source>
        <dbReference type="EMBL" id="KAB1853330.1"/>
    </source>
</evidence>
<organism evidence="8 9">
    <name type="scientific">Acinetobacter tandoii</name>
    <dbReference type="NCBI Taxonomy" id="202954"/>
    <lineage>
        <taxon>Bacteria</taxon>
        <taxon>Pseudomonadati</taxon>
        <taxon>Pseudomonadota</taxon>
        <taxon>Gammaproteobacteria</taxon>
        <taxon>Moraxellales</taxon>
        <taxon>Moraxellaceae</taxon>
        <taxon>Acinetobacter</taxon>
    </lineage>
</organism>